<dbReference type="AlphaFoldDB" id="A0A3S0H9V3"/>
<feature type="signal peptide" evidence="1">
    <location>
        <begin position="1"/>
        <end position="23"/>
    </location>
</feature>
<evidence type="ECO:0000259" key="2">
    <source>
        <dbReference type="Pfam" id="PF07995"/>
    </source>
</evidence>
<dbReference type="InterPro" id="IPR011041">
    <property type="entry name" value="Quinoprot_gluc/sorb_DH_b-prop"/>
</dbReference>
<keyword evidence="4" id="KW-1185">Reference proteome</keyword>
<dbReference type="SUPFAM" id="SSF50952">
    <property type="entry name" value="Soluble quinoprotein glucose dehydrogenase"/>
    <property type="match status" value="1"/>
</dbReference>
<name>A0A3S0H9V3_9BACT</name>
<organism evidence="3 4">
    <name type="scientific">Hymenobacter gummosus</name>
    <dbReference type="NCBI Taxonomy" id="1776032"/>
    <lineage>
        <taxon>Bacteria</taxon>
        <taxon>Pseudomonadati</taxon>
        <taxon>Bacteroidota</taxon>
        <taxon>Cytophagia</taxon>
        <taxon>Cytophagales</taxon>
        <taxon>Hymenobacteraceae</taxon>
        <taxon>Hymenobacter</taxon>
    </lineage>
</organism>
<reference evidence="3 4" key="1">
    <citation type="submission" date="2018-12" db="EMBL/GenBank/DDBJ databases">
        <title>Hymenobacter gummosus sp. nov., isolated from a spring.</title>
        <authorList>
            <person name="Nie L."/>
        </authorList>
    </citation>
    <scope>NUCLEOTIDE SEQUENCE [LARGE SCALE GENOMIC DNA]</scope>
    <source>
        <strain evidence="3 4">KCTC 52166</strain>
    </source>
</reference>
<dbReference type="Gene3D" id="2.120.10.30">
    <property type="entry name" value="TolB, C-terminal domain"/>
    <property type="match status" value="1"/>
</dbReference>
<comment type="caution">
    <text evidence="3">The sequence shown here is derived from an EMBL/GenBank/DDBJ whole genome shotgun (WGS) entry which is preliminary data.</text>
</comment>
<accession>A0A3S0H9V3</accession>
<evidence type="ECO:0000313" key="4">
    <source>
        <dbReference type="Proteomes" id="UP000282184"/>
    </source>
</evidence>
<protein>
    <submittedName>
        <fullName evidence="3">Sorbosone dehydrogenase family protein</fullName>
    </submittedName>
</protein>
<dbReference type="Pfam" id="PF07995">
    <property type="entry name" value="GSDH"/>
    <property type="match status" value="1"/>
</dbReference>
<dbReference type="PANTHER" id="PTHR19328">
    <property type="entry name" value="HEDGEHOG-INTERACTING PROTEIN"/>
    <property type="match status" value="1"/>
</dbReference>
<dbReference type="PROSITE" id="PS51257">
    <property type="entry name" value="PROKAR_LIPOPROTEIN"/>
    <property type="match status" value="1"/>
</dbReference>
<evidence type="ECO:0000313" key="3">
    <source>
        <dbReference type="EMBL" id="RTQ53335.1"/>
    </source>
</evidence>
<gene>
    <name evidence="3" type="ORF">EJV47_00930</name>
</gene>
<feature type="chain" id="PRO_5018679099" evidence="1">
    <location>
        <begin position="24"/>
        <end position="461"/>
    </location>
</feature>
<dbReference type="RefSeq" id="WP_126691261.1">
    <property type="nucleotide sequence ID" value="NZ_RXOF01000001.1"/>
</dbReference>
<dbReference type="InterPro" id="IPR011042">
    <property type="entry name" value="6-blade_b-propeller_TolB-like"/>
</dbReference>
<proteinExistence type="predicted"/>
<dbReference type="InterPro" id="IPR012938">
    <property type="entry name" value="Glc/Sorbosone_DH"/>
</dbReference>
<keyword evidence="1" id="KW-0732">Signal</keyword>
<feature type="domain" description="Glucose/Sorbosone dehydrogenase" evidence="2">
    <location>
        <begin position="198"/>
        <end position="378"/>
    </location>
</feature>
<dbReference type="OrthoDB" id="9811395at2"/>
<evidence type="ECO:0000256" key="1">
    <source>
        <dbReference type="SAM" id="SignalP"/>
    </source>
</evidence>
<sequence length="461" mass="48998">MKQLPLYASAAAWLLLTACNQDAKTGTQTPDAAASADTTATAAAATGGTLPVDLPPPNATKSVTKRVDIIDWPADKTPTAPAGFTVTKYADGFEGPRWLYILPNGDVLVAEASTIGTTTKKKIAGALNLDKSRSLRDESANRITLLRDADKDGRPEVRETFLTAANGLSQPFGMLLIGNNFYVANTDGVLRFPYQPGQTKLSGQGQKILTLPKGGYNNHWTRNLLAAADGSKIYVSVGSGSNVQEHGAENEIRRANILEINPDGSGEKIYAAGLRNPVGMDWNPQTKQLWTAVNERDELGDELVPDYLTSVQPGGFYGWPYAYFGQNEDPRRKGERPDLVQKTLVPEVPLGSHTASLGLAFYDAKAFPAKYQGGAFIGQHGSWNRSQFSGYRVVFVPFKGGKPSGPPEDFLSGFLAGGDKAHGRPVGTFVAPDGALLVTDDAANTIWRVAAGGGGTAAGSK</sequence>
<dbReference type="EMBL" id="RXOF01000001">
    <property type="protein sequence ID" value="RTQ53335.1"/>
    <property type="molecule type" value="Genomic_DNA"/>
</dbReference>
<dbReference type="PANTHER" id="PTHR19328:SF55">
    <property type="entry name" value="BLR6566 PROTEIN"/>
    <property type="match status" value="1"/>
</dbReference>
<dbReference type="Proteomes" id="UP000282184">
    <property type="component" value="Unassembled WGS sequence"/>
</dbReference>